<evidence type="ECO:0000259" key="7">
    <source>
        <dbReference type="Pfam" id="PF00155"/>
    </source>
</evidence>
<dbReference type="InterPro" id="IPR015421">
    <property type="entry name" value="PyrdxlP-dep_Trfase_major"/>
</dbReference>
<feature type="compositionally biased region" description="Low complexity" evidence="6">
    <location>
        <begin position="83"/>
        <end position="92"/>
    </location>
</feature>
<organism evidence="8 9">
    <name type="scientific">Podospora didyma</name>
    <dbReference type="NCBI Taxonomy" id="330526"/>
    <lineage>
        <taxon>Eukaryota</taxon>
        <taxon>Fungi</taxon>
        <taxon>Dikarya</taxon>
        <taxon>Ascomycota</taxon>
        <taxon>Pezizomycotina</taxon>
        <taxon>Sordariomycetes</taxon>
        <taxon>Sordariomycetidae</taxon>
        <taxon>Sordariales</taxon>
        <taxon>Podosporaceae</taxon>
        <taxon>Podospora</taxon>
    </lineage>
</organism>
<sequence>MDLSSPYRSVVDDPAAGEKQPPLNLTHHLSVTTRHRLPSKIKQAYSNFNIPGILNIAGGLPNLAFFPFDTLEAQTAKPDRWTPSPNYPGASAAPPPSLSDPQAPAHLSIPKVSHEKDPVKKIDVASSLQYGLAAGYPPLLSWTRQFTREQLHPDVPYRDGPEVVMSCGATDGFAKTLELFVDPWKSGVDDPAEREGLLCETFAYSNALSQASAVGMQIVPVKADGSGMVVTGDRGLEDVLANWDPANGKRPRLMYTVTLGLNPTGVILPVERKKEIYAVCSKYDVIIVEDEPYWYLQFPSSATEEAASRGLQPPATSSPSTNHVSSSSSSGYPFLDSLTPSFISFDTDGRVVRLDTFSKTVAPGCRLGWITAQPEFIERLTRISESTTVQPSGFVQGMVAELVIGSQHEAKEAFSLLPAYKKSTFSGWKMDGWVRWLEGLRGMYERRMNRMCRILDAGSFLVDFSSLPSPSPEDNWDVVTKTPLFSYLWPRAGMFIWLRLHFEQHPLWQFPVINSDSPHHHLLDGSTLATALMIFLTTKPYLVLVSIGALFSATDDIRAESGWAFYRLCFAAETEENIDESARRFVAGVHDFWRITDAREIEKILKDVPHVASAETGGLVDINELSGEIAKMGSFLGC</sequence>
<dbReference type="GO" id="GO:1901605">
    <property type="term" value="P:alpha-amino acid metabolic process"/>
    <property type="evidence" value="ECO:0007669"/>
    <property type="project" value="TreeGrafter"/>
</dbReference>
<keyword evidence="4 8" id="KW-0808">Transferase</keyword>
<evidence type="ECO:0000256" key="3">
    <source>
        <dbReference type="ARBA" id="ARBA00022576"/>
    </source>
</evidence>
<protein>
    <submittedName>
        <fullName evidence="8">Pyridoxal phosphate-dependent transferase</fullName>
    </submittedName>
</protein>
<dbReference type="PANTHER" id="PTHR42790">
    <property type="entry name" value="AMINOTRANSFERASE"/>
    <property type="match status" value="1"/>
</dbReference>
<feature type="domain" description="Aminotransferase class I/classII large" evidence="7">
    <location>
        <begin position="249"/>
        <end position="411"/>
    </location>
</feature>
<dbReference type="EMBL" id="JAULSW010000006">
    <property type="protein sequence ID" value="KAK3377764.1"/>
    <property type="molecule type" value="Genomic_DNA"/>
</dbReference>
<reference evidence="8" key="1">
    <citation type="journal article" date="2023" name="Mol. Phylogenet. Evol.">
        <title>Genome-scale phylogeny and comparative genomics of the fungal order Sordariales.</title>
        <authorList>
            <person name="Hensen N."/>
            <person name="Bonometti L."/>
            <person name="Westerberg I."/>
            <person name="Brannstrom I.O."/>
            <person name="Guillou S."/>
            <person name="Cros-Aarteil S."/>
            <person name="Calhoun S."/>
            <person name="Haridas S."/>
            <person name="Kuo A."/>
            <person name="Mondo S."/>
            <person name="Pangilinan J."/>
            <person name="Riley R."/>
            <person name="LaButti K."/>
            <person name="Andreopoulos B."/>
            <person name="Lipzen A."/>
            <person name="Chen C."/>
            <person name="Yan M."/>
            <person name="Daum C."/>
            <person name="Ng V."/>
            <person name="Clum A."/>
            <person name="Steindorff A."/>
            <person name="Ohm R.A."/>
            <person name="Martin F."/>
            <person name="Silar P."/>
            <person name="Natvig D.O."/>
            <person name="Lalanne C."/>
            <person name="Gautier V."/>
            <person name="Ament-Velasquez S.L."/>
            <person name="Kruys A."/>
            <person name="Hutchinson M.I."/>
            <person name="Powell A.J."/>
            <person name="Barry K."/>
            <person name="Miller A.N."/>
            <person name="Grigoriev I.V."/>
            <person name="Debuchy R."/>
            <person name="Gladieux P."/>
            <person name="Hiltunen Thoren M."/>
            <person name="Johannesson H."/>
        </authorList>
    </citation>
    <scope>NUCLEOTIDE SEQUENCE</scope>
    <source>
        <strain evidence="8">CBS 232.78</strain>
    </source>
</reference>
<dbReference type="GO" id="GO:0030170">
    <property type="term" value="F:pyridoxal phosphate binding"/>
    <property type="evidence" value="ECO:0007669"/>
    <property type="project" value="InterPro"/>
</dbReference>
<accession>A0AAE0KJN5</accession>
<dbReference type="SUPFAM" id="SSF53383">
    <property type="entry name" value="PLP-dependent transferases"/>
    <property type="match status" value="1"/>
</dbReference>
<keyword evidence="3" id="KW-0032">Aminotransferase</keyword>
<dbReference type="PANTHER" id="PTHR42790:SF1">
    <property type="entry name" value="AROMATIC AMINO ACID AMINOTRANSFERASE, HYPOTHETICAL (EUROFUNG)"/>
    <property type="match status" value="1"/>
</dbReference>
<evidence type="ECO:0000256" key="1">
    <source>
        <dbReference type="ARBA" id="ARBA00001933"/>
    </source>
</evidence>
<evidence type="ECO:0000313" key="8">
    <source>
        <dbReference type="EMBL" id="KAK3377764.1"/>
    </source>
</evidence>
<dbReference type="InterPro" id="IPR015424">
    <property type="entry name" value="PyrdxlP-dep_Trfase"/>
</dbReference>
<dbReference type="CDD" id="cd00609">
    <property type="entry name" value="AAT_like"/>
    <property type="match status" value="1"/>
</dbReference>
<dbReference type="Gene3D" id="3.40.640.10">
    <property type="entry name" value="Type I PLP-dependent aspartate aminotransferase-like (Major domain)"/>
    <property type="match status" value="1"/>
</dbReference>
<comment type="cofactor">
    <cofactor evidence="1">
        <name>pyridoxal 5'-phosphate</name>
        <dbReference type="ChEBI" id="CHEBI:597326"/>
    </cofactor>
</comment>
<dbReference type="Proteomes" id="UP001285441">
    <property type="component" value="Unassembled WGS sequence"/>
</dbReference>
<evidence type="ECO:0000256" key="5">
    <source>
        <dbReference type="ARBA" id="ARBA00022898"/>
    </source>
</evidence>
<dbReference type="GO" id="GO:0008483">
    <property type="term" value="F:transaminase activity"/>
    <property type="evidence" value="ECO:0007669"/>
    <property type="project" value="UniProtKB-KW"/>
</dbReference>
<dbReference type="AlphaFoldDB" id="A0AAE0KJN5"/>
<dbReference type="InterPro" id="IPR050859">
    <property type="entry name" value="Class-I_PLP-dep_aminotransf"/>
</dbReference>
<comment type="similarity">
    <text evidence="2">Belongs to the class-I pyridoxal-phosphate-dependent aminotransferase family.</text>
</comment>
<proteinExistence type="inferred from homology"/>
<feature type="region of interest" description="Disordered" evidence="6">
    <location>
        <begin position="306"/>
        <end position="326"/>
    </location>
</feature>
<keyword evidence="9" id="KW-1185">Reference proteome</keyword>
<feature type="region of interest" description="Disordered" evidence="6">
    <location>
        <begin position="1"/>
        <end position="24"/>
    </location>
</feature>
<evidence type="ECO:0000313" key="9">
    <source>
        <dbReference type="Proteomes" id="UP001285441"/>
    </source>
</evidence>
<keyword evidence="5" id="KW-0663">Pyridoxal phosphate</keyword>
<feature type="region of interest" description="Disordered" evidence="6">
    <location>
        <begin position="76"/>
        <end position="105"/>
    </location>
</feature>
<gene>
    <name evidence="8" type="ORF">B0H63DRAFT_397524</name>
</gene>
<dbReference type="InterPro" id="IPR004839">
    <property type="entry name" value="Aminotransferase_I/II_large"/>
</dbReference>
<evidence type="ECO:0000256" key="4">
    <source>
        <dbReference type="ARBA" id="ARBA00022679"/>
    </source>
</evidence>
<dbReference type="Pfam" id="PF00155">
    <property type="entry name" value="Aminotran_1_2"/>
    <property type="match status" value="1"/>
</dbReference>
<evidence type="ECO:0000256" key="2">
    <source>
        <dbReference type="ARBA" id="ARBA00007441"/>
    </source>
</evidence>
<name>A0AAE0KJN5_9PEZI</name>
<reference evidence="8" key="2">
    <citation type="submission" date="2023-06" db="EMBL/GenBank/DDBJ databases">
        <authorList>
            <consortium name="Lawrence Berkeley National Laboratory"/>
            <person name="Haridas S."/>
            <person name="Hensen N."/>
            <person name="Bonometti L."/>
            <person name="Westerberg I."/>
            <person name="Brannstrom I.O."/>
            <person name="Guillou S."/>
            <person name="Cros-Aarteil S."/>
            <person name="Calhoun S."/>
            <person name="Kuo A."/>
            <person name="Mondo S."/>
            <person name="Pangilinan J."/>
            <person name="Riley R."/>
            <person name="LaButti K."/>
            <person name="Andreopoulos B."/>
            <person name="Lipzen A."/>
            <person name="Chen C."/>
            <person name="Yanf M."/>
            <person name="Daum C."/>
            <person name="Ng V."/>
            <person name="Clum A."/>
            <person name="Steindorff A."/>
            <person name="Ohm R."/>
            <person name="Martin F."/>
            <person name="Silar P."/>
            <person name="Natvig D."/>
            <person name="Lalanne C."/>
            <person name="Gautier V."/>
            <person name="Ament-velasquez S.L."/>
            <person name="Kruys A."/>
            <person name="Hutchinson M.I."/>
            <person name="Powell A.J."/>
            <person name="Barry K."/>
            <person name="Miller A.N."/>
            <person name="Grigoriev I.V."/>
            <person name="Debuchy R."/>
            <person name="Gladieux P."/>
            <person name="Thoren M.H."/>
            <person name="Johannesson H."/>
        </authorList>
    </citation>
    <scope>NUCLEOTIDE SEQUENCE</scope>
    <source>
        <strain evidence="8">CBS 232.78</strain>
    </source>
</reference>
<comment type="caution">
    <text evidence="8">The sequence shown here is derived from an EMBL/GenBank/DDBJ whole genome shotgun (WGS) entry which is preliminary data.</text>
</comment>
<evidence type="ECO:0000256" key="6">
    <source>
        <dbReference type="SAM" id="MobiDB-lite"/>
    </source>
</evidence>
<feature type="compositionally biased region" description="Low complexity" evidence="6">
    <location>
        <begin position="317"/>
        <end position="326"/>
    </location>
</feature>